<feature type="transmembrane region" description="Helical" evidence="7">
    <location>
        <begin position="35"/>
        <end position="57"/>
    </location>
</feature>
<feature type="domain" description="MacB-like periplasmic core" evidence="9">
    <location>
        <begin position="36"/>
        <end position="249"/>
    </location>
</feature>
<feature type="transmembrane region" description="Helical" evidence="7">
    <location>
        <begin position="753"/>
        <end position="772"/>
    </location>
</feature>
<accession>A0A4Q7IJE3</accession>
<evidence type="ECO:0000313" key="10">
    <source>
        <dbReference type="EMBL" id="RZQ52263.1"/>
    </source>
</evidence>
<reference evidence="10 11" key="1">
    <citation type="submission" date="2018-01" db="EMBL/GenBank/DDBJ databases">
        <title>Co-occurrence of chitin degradation, pigmentation and bioactivity in marine Pseudoalteromonas.</title>
        <authorList>
            <person name="Paulsen S."/>
            <person name="Gram L."/>
            <person name="Machado H."/>
        </authorList>
    </citation>
    <scope>NUCLEOTIDE SEQUENCE [LARGE SCALE GENOMIC DNA]</scope>
    <source>
        <strain evidence="10 11">S3898</strain>
    </source>
</reference>
<dbReference type="PANTHER" id="PTHR30572">
    <property type="entry name" value="MEMBRANE COMPONENT OF TRANSPORTER-RELATED"/>
    <property type="match status" value="1"/>
</dbReference>
<comment type="caution">
    <text evidence="10">The sequence shown here is derived from an EMBL/GenBank/DDBJ whole genome shotgun (WGS) entry which is preliminary data.</text>
</comment>
<dbReference type="InterPro" id="IPR025857">
    <property type="entry name" value="MacB_PCD"/>
</dbReference>
<keyword evidence="4 7" id="KW-1133">Transmembrane helix</keyword>
<evidence type="ECO:0000259" key="9">
    <source>
        <dbReference type="Pfam" id="PF12704"/>
    </source>
</evidence>
<keyword evidence="5 7" id="KW-0472">Membrane</keyword>
<evidence type="ECO:0000259" key="8">
    <source>
        <dbReference type="Pfam" id="PF02687"/>
    </source>
</evidence>
<feature type="transmembrane region" description="Helical" evidence="7">
    <location>
        <begin position="439"/>
        <end position="461"/>
    </location>
</feature>
<feature type="transmembrane region" description="Helical" evidence="7">
    <location>
        <begin position="695"/>
        <end position="717"/>
    </location>
</feature>
<evidence type="ECO:0000313" key="11">
    <source>
        <dbReference type="Proteomes" id="UP000291338"/>
    </source>
</evidence>
<dbReference type="Pfam" id="PF02687">
    <property type="entry name" value="FtsX"/>
    <property type="match status" value="2"/>
</dbReference>
<feature type="transmembrane region" description="Helical" evidence="7">
    <location>
        <begin position="784"/>
        <end position="806"/>
    </location>
</feature>
<protein>
    <submittedName>
        <fullName evidence="10">Permease</fullName>
    </submittedName>
</protein>
<feature type="transmembrane region" description="Helical" evidence="7">
    <location>
        <begin position="389"/>
        <end position="410"/>
    </location>
</feature>
<evidence type="ECO:0000256" key="6">
    <source>
        <dbReference type="ARBA" id="ARBA00038076"/>
    </source>
</evidence>
<dbReference type="Pfam" id="PF12704">
    <property type="entry name" value="MacB_PCD"/>
    <property type="match status" value="2"/>
</dbReference>
<keyword evidence="2" id="KW-1003">Cell membrane</keyword>
<organism evidence="10 11">
    <name type="scientific">Pseudoalteromonas phenolica</name>
    <dbReference type="NCBI Taxonomy" id="161398"/>
    <lineage>
        <taxon>Bacteria</taxon>
        <taxon>Pseudomonadati</taxon>
        <taxon>Pseudomonadota</taxon>
        <taxon>Gammaproteobacteria</taxon>
        <taxon>Alteromonadales</taxon>
        <taxon>Pseudoalteromonadaceae</taxon>
        <taxon>Pseudoalteromonas</taxon>
    </lineage>
</organism>
<comment type="subcellular location">
    <subcellularLocation>
        <location evidence="1">Cell membrane</location>
        <topology evidence="1">Multi-pass membrane protein</topology>
    </subcellularLocation>
</comment>
<feature type="transmembrane region" description="Helical" evidence="7">
    <location>
        <begin position="343"/>
        <end position="369"/>
    </location>
</feature>
<dbReference type="Proteomes" id="UP000291338">
    <property type="component" value="Unassembled WGS sequence"/>
</dbReference>
<proteinExistence type="inferred from homology"/>
<evidence type="ECO:0000256" key="7">
    <source>
        <dbReference type="SAM" id="Phobius"/>
    </source>
</evidence>
<dbReference type="PANTHER" id="PTHR30572:SF4">
    <property type="entry name" value="ABC TRANSPORTER PERMEASE YTRF"/>
    <property type="match status" value="1"/>
</dbReference>
<feature type="transmembrane region" description="Helical" evidence="7">
    <location>
        <begin position="287"/>
        <end position="312"/>
    </location>
</feature>
<dbReference type="InterPro" id="IPR003838">
    <property type="entry name" value="ABC3_permease_C"/>
</dbReference>
<dbReference type="GO" id="GO:0022857">
    <property type="term" value="F:transmembrane transporter activity"/>
    <property type="evidence" value="ECO:0007669"/>
    <property type="project" value="TreeGrafter"/>
</dbReference>
<feature type="domain" description="ABC3 transporter permease C-terminal" evidence="8">
    <location>
        <begin position="703"/>
        <end position="812"/>
    </location>
</feature>
<sequence length="823" mass="91316">MMSCFIPSKKYQRKEHSMWLDIKYALRQLLQSPKFSALTLLVLIGGLFVSLYSFSLLNSVLYKDLPLPEGDTILHISSQSQEDADLDPMPAWETANLIESQTSFAQIGRYVSTFGHILFEQTSKRLSLEKVDSNFFEFAKVQPLMGRTLQAEDYQAGAEPVVVLSYVIWQSTFNGQQDIVGQIINLNNQLTTVIGVMPEGFAFPVAGRAWQPLSLQYRQPQMSNDEWLSAYGRLNKGTSVEQAETELSSLLKGFYAQKQQALGRDYEPRTVAITSFPSAQVNGAGGIVFTFINGVALCILLLACINVGNLLLARALEKNKETAIRAALGAPTKRLISQLMWEGSILTILGSVLAVLLAGAALSYTEIVLQSHMADNLAFWWHWGMDTDTLFAALVFSIVTLFFACFLPAYKAATQDVNATLRDGTRGAQGKKAGRLSKVLLTAQIFLISTLMLIGGLSAFLSQTIINMDMGVDFKNSLDVNLTLDEKRYTSAEQKLTYYQLLKAELEHQDSISDVSLSAYLGKKPVYPAGQIIEIDQDKPQVDVIELIGNTQSYGPYLLEGRHFDEQDHRNAMRTAVISDSMAKRYWPNTSPLGEQIDVELKSGKETHTIVGVVTNRMNASSLFAALDKEDEIYTSALQGEVVPLRVTLKHFGDSQQAQTDFYHVFYRLDPASDPGYFRAKEDDFGMLHKMAKTAFFITFGCAFFALFLALTGIYGLSAGTVYQRYNEIGIRRAVGATDRAIVSLFVKQGSKLLVLGSGLAMLFFVLIAYLFHNFTEQLVPAYIYPLLACVVTVLVASAVLLAIYFPTRNAVVLEPSQVLRFE</sequence>
<evidence type="ECO:0000256" key="3">
    <source>
        <dbReference type="ARBA" id="ARBA00022692"/>
    </source>
</evidence>
<evidence type="ECO:0000256" key="4">
    <source>
        <dbReference type="ARBA" id="ARBA00022989"/>
    </source>
</evidence>
<dbReference type="InterPro" id="IPR050250">
    <property type="entry name" value="Macrolide_Exporter_MacB"/>
</dbReference>
<feature type="domain" description="ABC3 transporter permease C-terminal" evidence="8">
    <location>
        <begin position="295"/>
        <end position="416"/>
    </location>
</feature>
<dbReference type="GO" id="GO:0005886">
    <property type="term" value="C:plasma membrane"/>
    <property type="evidence" value="ECO:0007669"/>
    <property type="project" value="UniProtKB-SubCell"/>
</dbReference>
<evidence type="ECO:0000256" key="2">
    <source>
        <dbReference type="ARBA" id="ARBA00022475"/>
    </source>
</evidence>
<evidence type="ECO:0000256" key="5">
    <source>
        <dbReference type="ARBA" id="ARBA00023136"/>
    </source>
</evidence>
<comment type="similarity">
    <text evidence="6">Belongs to the ABC-4 integral membrane protein family.</text>
</comment>
<dbReference type="AlphaFoldDB" id="A0A4Q7IJE3"/>
<name>A0A4Q7IJE3_9GAMM</name>
<feature type="domain" description="MacB-like periplasmic core" evidence="9">
    <location>
        <begin position="446"/>
        <end position="674"/>
    </location>
</feature>
<dbReference type="EMBL" id="PPSX01000062">
    <property type="protein sequence ID" value="RZQ52263.1"/>
    <property type="molecule type" value="Genomic_DNA"/>
</dbReference>
<keyword evidence="3 7" id="KW-0812">Transmembrane</keyword>
<evidence type="ECO:0000256" key="1">
    <source>
        <dbReference type="ARBA" id="ARBA00004651"/>
    </source>
</evidence>
<gene>
    <name evidence="10" type="ORF">C1E23_15385</name>
</gene>